<proteinExistence type="predicted"/>
<name>D7GY17_TRICA</name>
<protein>
    <submittedName>
        <fullName evidence="1">Uncharacterized protein</fullName>
    </submittedName>
</protein>
<dbReference type="InParanoid" id="D7GY17"/>
<dbReference type="Proteomes" id="UP000007266">
    <property type="component" value="Unassembled WGS sequence"/>
</dbReference>
<sequence length="94" mass="10265">SGDAASCSDSENITCAGLECRLDPLSNIGRRIPDHHSYYNPDTDLNQVQIRILRGSSVAYSSYDKTLLCTIKVSNLCDPKPSTFESGENLQGKI</sequence>
<reference evidence="1 2" key="1">
    <citation type="journal article" date="2008" name="Nature">
        <title>The genome of the model beetle and pest Tribolium castaneum.</title>
        <authorList>
            <consortium name="Tribolium Genome Sequencing Consortium"/>
            <person name="Richards S."/>
            <person name="Gibbs R.A."/>
            <person name="Weinstock G.M."/>
            <person name="Brown S.J."/>
            <person name="Denell R."/>
            <person name="Beeman R.W."/>
            <person name="Gibbs R."/>
            <person name="Beeman R.W."/>
            <person name="Brown S.J."/>
            <person name="Bucher G."/>
            <person name="Friedrich M."/>
            <person name="Grimmelikhuijzen C.J."/>
            <person name="Klingler M."/>
            <person name="Lorenzen M."/>
            <person name="Richards S."/>
            <person name="Roth S."/>
            <person name="Schroder R."/>
            <person name="Tautz D."/>
            <person name="Zdobnov E.M."/>
            <person name="Muzny D."/>
            <person name="Gibbs R.A."/>
            <person name="Weinstock G.M."/>
            <person name="Attaway T."/>
            <person name="Bell S."/>
            <person name="Buhay C.J."/>
            <person name="Chandrabose M.N."/>
            <person name="Chavez D."/>
            <person name="Clerk-Blankenburg K.P."/>
            <person name="Cree A."/>
            <person name="Dao M."/>
            <person name="Davis C."/>
            <person name="Chacko J."/>
            <person name="Dinh H."/>
            <person name="Dugan-Rocha S."/>
            <person name="Fowler G."/>
            <person name="Garner T.T."/>
            <person name="Garnes J."/>
            <person name="Gnirke A."/>
            <person name="Hawes A."/>
            <person name="Hernandez J."/>
            <person name="Hines S."/>
            <person name="Holder M."/>
            <person name="Hume J."/>
            <person name="Jhangiani S.N."/>
            <person name="Joshi V."/>
            <person name="Khan Z.M."/>
            <person name="Jackson L."/>
            <person name="Kovar C."/>
            <person name="Kowis A."/>
            <person name="Lee S."/>
            <person name="Lewis L.R."/>
            <person name="Margolis J."/>
            <person name="Morgan M."/>
            <person name="Nazareth L.V."/>
            <person name="Nguyen N."/>
            <person name="Okwuonu G."/>
            <person name="Parker D."/>
            <person name="Richards S."/>
            <person name="Ruiz S.J."/>
            <person name="Santibanez J."/>
            <person name="Savard J."/>
            <person name="Scherer S.E."/>
            <person name="Schneider B."/>
            <person name="Sodergren E."/>
            <person name="Tautz D."/>
            <person name="Vattahil S."/>
            <person name="Villasana D."/>
            <person name="White C.S."/>
            <person name="Wright R."/>
            <person name="Park Y."/>
            <person name="Beeman R.W."/>
            <person name="Lord J."/>
            <person name="Oppert B."/>
            <person name="Lorenzen M."/>
            <person name="Brown S."/>
            <person name="Wang L."/>
            <person name="Savard J."/>
            <person name="Tautz D."/>
            <person name="Richards S."/>
            <person name="Weinstock G."/>
            <person name="Gibbs R.A."/>
            <person name="Liu Y."/>
            <person name="Worley K."/>
            <person name="Weinstock G."/>
            <person name="Elsik C.G."/>
            <person name="Reese J.T."/>
            <person name="Elhaik E."/>
            <person name="Landan G."/>
            <person name="Graur D."/>
            <person name="Arensburger P."/>
            <person name="Atkinson P."/>
            <person name="Beeman R.W."/>
            <person name="Beidler J."/>
            <person name="Brown S.J."/>
            <person name="Demuth J.P."/>
            <person name="Drury D.W."/>
            <person name="Du Y.Z."/>
            <person name="Fujiwara H."/>
            <person name="Lorenzen M."/>
            <person name="Maselli V."/>
            <person name="Osanai M."/>
            <person name="Park Y."/>
            <person name="Robertson H.M."/>
            <person name="Tu Z."/>
            <person name="Wang J.J."/>
            <person name="Wang S."/>
            <person name="Richards S."/>
            <person name="Song H."/>
            <person name="Zhang L."/>
            <person name="Sodergren E."/>
            <person name="Werner D."/>
            <person name="Stanke M."/>
            <person name="Morgenstern B."/>
            <person name="Solovyev V."/>
            <person name="Kosarev P."/>
            <person name="Brown G."/>
            <person name="Chen H.C."/>
            <person name="Ermolaeva O."/>
            <person name="Hlavina W."/>
            <person name="Kapustin Y."/>
            <person name="Kiryutin B."/>
            <person name="Kitts P."/>
            <person name="Maglott D."/>
            <person name="Pruitt K."/>
            <person name="Sapojnikov V."/>
            <person name="Souvorov A."/>
            <person name="Mackey A.J."/>
            <person name="Waterhouse R.M."/>
            <person name="Wyder S."/>
            <person name="Zdobnov E.M."/>
            <person name="Zdobnov E.M."/>
            <person name="Wyder S."/>
            <person name="Kriventseva E.V."/>
            <person name="Kadowaki T."/>
            <person name="Bork P."/>
            <person name="Aranda M."/>
            <person name="Bao R."/>
            <person name="Beermann A."/>
            <person name="Berns N."/>
            <person name="Bolognesi R."/>
            <person name="Bonneton F."/>
            <person name="Bopp D."/>
            <person name="Brown S.J."/>
            <person name="Bucher G."/>
            <person name="Butts T."/>
            <person name="Chaumot A."/>
            <person name="Denell R.E."/>
            <person name="Ferrier D.E."/>
            <person name="Friedrich M."/>
            <person name="Gordon C.M."/>
            <person name="Jindra M."/>
            <person name="Klingler M."/>
            <person name="Lan Q."/>
            <person name="Lattorff H.M."/>
            <person name="Laudet V."/>
            <person name="von Levetsow C."/>
            <person name="Liu Z."/>
            <person name="Lutz R."/>
            <person name="Lynch J.A."/>
            <person name="da Fonseca R.N."/>
            <person name="Posnien N."/>
            <person name="Reuter R."/>
            <person name="Roth S."/>
            <person name="Savard J."/>
            <person name="Schinko J.B."/>
            <person name="Schmitt C."/>
            <person name="Schoppmeier M."/>
            <person name="Schroder R."/>
            <person name="Shippy T.D."/>
            <person name="Simonnet F."/>
            <person name="Marques-Souza H."/>
            <person name="Tautz D."/>
            <person name="Tomoyasu Y."/>
            <person name="Trauner J."/>
            <person name="Van der Zee M."/>
            <person name="Vervoort M."/>
            <person name="Wittkopp N."/>
            <person name="Wimmer E.A."/>
            <person name="Yang X."/>
            <person name="Jones A.K."/>
            <person name="Sattelle D.B."/>
            <person name="Ebert P.R."/>
            <person name="Nelson D."/>
            <person name="Scott J.G."/>
            <person name="Beeman R.W."/>
            <person name="Muthukrishnan S."/>
            <person name="Kramer K.J."/>
            <person name="Arakane Y."/>
            <person name="Beeman R.W."/>
            <person name="Zhu Q."/>
            <person name="Hogenkamp D."/>
            <person name="Dixit R."/>
            <person name="Oppert B."/>
            <person name="Jiang H."/>
            <person name="Zou Z."/>
            <person name="Marshall J."/>
            <person name="Elpidina E."/>
            <person name="Vinokurov K."/>
            <person name="Oppert C."/>
            <person name="Zou Z."/>
            <person name="Evans J."/>
            <person name="Lu Z."/>
            <person name="Zhao P."/>
            <person name="Sumathipala N."/>
            <person name="Altincicek B."/>
            <person name="Vilcinskas A."/>
            <person name="Williams M."/>
            <person name="Hultmark D."/>
            <person name="Hetru C."/>
            <person name="Jiang H."/>
            <person name="Grimmelikhuijzen C.J."/>
            <person name="Hauser F."/>
            <person name="Cazzamali G."/>
            <person name="Williamson M."/>
            <person name="Park Y."/>
            <person name="Li B."/>
            <person name="Tanaka Y."/>
            <person name="Predel R."/>
            <person name="Neupert S."/>
            <person name="Schachtner J."/>
            <person name="Verleyen P."/>
            <person name="Raible F."/>
            <person name="Bork P."/>
            <person name="Friedrich M."/>
            <person name="Walden K.K."/>
            <person name="Robertson H.M."/>
            <person name="Angeli S."/>
            <person name="Foret S."/>
            <person name="Bucher G."/>
            <person name="Schuetz S."/>
            <person name="Maleszka R."/>
            <person name="Wimmer E.A."/>
            <person name="Beeman R.W."/>
            <person name="Lorenzen M."/>
            <person name="Tomoyasu Y."/>
            <person name="Miller S.C."/>
            <person name="Grossmann D."/>
            <person name="Bucher G."/>
        </authorList>
    </citation>
    <scope>NUCLEOTIDE SEQUENCE [LARGE SCALE GENOMIC DNA]</scope>
    <source>
        <strain evidence="1 2">Georgia GA2</strain>
    </source>
</reference>
<dbReference type="EMBL" id="KQ971541">
    <property type="protein sequence ID" value="EFA13661.1"/>
    <property type="molecule type" value="Genomic_DNA"/>
</dbReference>
<reference evidence="1 2" key="2">
    <citation type="journal article" date="2010" name="Nucleic Acids Res.">
        <title>BeetleBase in 2010: revisions to provide comprehensive genomic information for Tribolium castaneum.</title>
        <authorList>
            <person name="Kim H.S."/>
            <person name="Murphy T."/>
            <person name="Xia J."/>
            <person name="Caragea D."/>
            <person name="Park Y."/>
            <person name="Beeman R.W."/>
            <person name="Lorenzen M.D."/>
            <person name="Butcher S."/>
            <person name="Manak J.R."/>
            <person name="Brown S.J."/>
        </authorList>
    </citation>
    <scope>NUCLEOTIDE SEQUENCE [LARGE SCALE GENOMIC DNA]</scope>
    <source>
        <strain evidence="1 2">Georgia GA2</strain>
    </source>
</reference>
<dbReference type="AlphaFoldDB" id="D7GY17"/>
<evidence type="ECO:0000313" key="1">
    <source>
        <dbReference type="EMBL" id="EFA13661.1"/>
    </source>
</evidence>
<evidence type="ECO:0000313" key="2">
    <source>
        <dbReference type="Proteomes" id="UP000007266"/>
    </source>
</evidence>
<feature type="non-terminal residue" evidence="1">
    <location>
        <position position="1"/>
    </location>
</feature>
<gene>
    <name evidence="1" type="primary">GLEAN_10892</name>
    <name evidence="1" type="ORF">TcasGA2_TC010892</name>
</gene>
<accession>D7GY17</accession>
<dbReference type="HOGENOM" id="CLU_2392328_0_0_1"/>
<keyword evidence="2" id="KW-1185">Reference proteome</keyword>
<organism evidence="1 2">
    <name type="scientific">Tribolium castaneum</name>
    <name type="common">Red flour beetle</name>
    <dbReference type="NCBI Taxonomy" id="7070"/>
    <lineage>
        <taxon>Eukaryota</taxon>
        <taxon>Metazoa</taxon>
        <taxon>Ecdysozoa</taxon>
        <taxon>Arthropoda</taxon>
        <taxon>Hexapoda</taxon>
        <taxon>Insecta</taxon>
        <taxon>Pterygota</taxon>
        <taxon>Neoptera</taxon>
        <taxon>Endopterygota</taxon>
        <taxon>Coleoptera</taxon>
        <taxon>Polyphaga</taxon>
        <taxon>Cucujiformia</taxon>
        <taxon>Tenebrionidae</taxon>
        <taxon>Tenebrionidae incertae sedis</taxon>
        <taxon>Tribolium</taxon>
    </lineage>
</organism>